<dbReference type="EMBL" id="VSSQ01110725">
    <property type="protein sequence ID" value="MPN48414.1"/>
    <property type="molecule type" value="Genomic_DNA"/>
</dbReference>
<reference evidence="1" key="1">
    <citation type="submission" date="2019-08" db="EMBL/GenBank/DDBJ databases">
        <authorList>
            <person name="Kucharzyk K."/>
            <person name="Murdoch R.W."/>
            <person name="Higgins S."/>
            <person name="Loffler F."/>
        </authorList>
    </citation>
    <scope>NUCLEOTIDE SEQUENCE</scope>
</reference>
<name>A0A645IJC8_9ZZZZ</name>
<organism evidence="1">
    <name type="scientific">bioreactor metagenome</name>
    <dbReference type="NCBI Taxonomy" id="1076179"/>
    <lineage>
        <taxon>unclassified sequences</taxon>
        <taxon>metagenomes</taxon>
        <taxon>ecological metagenomes</taxon>
    </lineage>
</organism>
<dbReference type="AlphaFoldDB" id="A0A645IJC8"/>
<evidence type="ECO:0000313" key="1">
    <source>
        <dbReference type="EMBL" id="MPN48414.1"/>
    </source>
</evidence>
<proteinExistence type="predicted"/>
<gene>
    <name evidence="1" type="ORF">SDC9_196021</name>
</gene>
<accession>A0A645IJC8</accession>
<sequence length="179" mass="19640">MINGLYPAKDQKRGEAVLKTIKSAYWENEKSSSSAEIPQGNVDVHGTPLKLAALLDGAVVYTKDGFLPTKKDDGSLFVVSRLSNTFVTPDKQPGFAKEKLQMIEKGEKIDIISEKEVMIDGLSGIEIVGYTSGEQTKLIYQTMLFDGRNSHVMVGIAKSDIPENLDLFHGTAETFKTAR</sequence>
<comment type="caution">
    <text evidence="1">The sequence shown here is derived from an EMBL/GenBank/DDBJ whole genome shotgun (WGS) entry which is preliminary data.</text>
</comment>
<protein>
    <submittedName>
        <fullName evidence="1">Uncharacterized protein</fullName>
    </submittedName>
</protein>